<reference evidence="1" key="2">
    <citation type="submission" date="2013-11" db="EMBL/GenBank/DDBJ databases">
        <title>Draft genome sequence of Bacteroides uniformis (ATCC 8492).</title>
        <authorList>
            <person name="Sudarsanam P."/>
            <person name="Ley R."/>
            <person name="Guruge J."/>
            <person name="Turnbaugh P.J."/>
            <person name="Mahowald M."/>
            <person name="Liep D."/>
            <person name="Gordon J."/>
        </authorList>
    </citation>
    <scope>NUCLEOTIDE SEQUENCE</scope>
    <source>
        <strain evidence="1">ATCC 8492</strain>
    </source>
</reference>
<name>A0ABC9NDH4_BACUC</name>
<proteinExistence type="predicted"/>
<protein>
    <submittedName>
        <fullName evidence="1">Uncharacterized protein</fullName>
    </submittedName>
</protein>
<comment type="caution">
    <text evidence="1">The sequence shown here is derived from an EMBL/GenBank/DDBJ whole genome shotgun (WGS) entry which is preliminary data.</text>
</comment>
<evidence type="ECO:0000313" key="2">
    <source>
        <dbReference type="Proteomes" id="UP000004110"/>
    </source>
</evidence>
<dbReference type="AlphaFoldDB" id="A0ABC9NDH4"/>
<dbReference type="Proteomes" id="UP000004110">
    <property type="component" value="Unassembled WGS sequence"/>
</dbReference>
<reference evidence="1" key="1">
    <citation type="submission" date="2007-06" db="EMBL/GenBank/DDBJ databases">
        <authorList>
            <person name="Fulton L."/>
            <person name="Clifton S."/>
            <person name="Fulton B."/>
            <person name="Xu J."/>
            <person name="Minx P."/>
            <person name="Pepin K.H."/>
            <person name="Johnson M."/>
            <person name="Thiruvilangam P."/>
            <person name="Bhonagiri V."/>
            <person name="Nash W.E."/>
            <person name="Mardis E.R."/>
            <person name="Wilson R.K."/>
        </authorList>
    </citation>
    <scope>NUCLEOTIDE SEQUENCE [LARGE SCALE GENOMIC DNA]</scope>
    <source>
        <strain evidence="1">ATCC 8492</strain>
    </source>
</reference>
<evidence type="ECO:0000313" key="1">
    <source>
        <dbReference type="EMBL" id="EDO54664.1"/>
    </source>
</evidence>
<accession>A0ABC9NDH4</accession>
<organism evidence="1 2">
    <name type="scientific">Bacteroides uniformis (strain ATCC 8492 / DSM 6597 / CCUG 4942 / CIP 103695 / JCM 5828 / KCTC 5204 / NCTC 13054 / VPI 0061)</name>
    <dbReference type="NCBI Taxonomy" id="411479"/>
    <lineage>
        <taxon>Bacteria</taxon>
        <taxon>Pseudomonadati</taxon>
        <taxon>Bacteroidota</taxon>
        <taxon>Bacteroidia</taxon>
        <taxon>Bacteroidales</taxon>
        <taxon>Bacteroidaceae</taxon>
        <taxon>Bacteroides</taxon>
    </lineage>
</organism>
<sequence length="139" mass="15269">MVAVYGMIHPGKSDRIELNDFDALGADGFQMAFFQWLVVGPVAEGIEHGADFNSLLDFLCQKAEQGIGYGVVAEVEVFQMDMMPGMADILEEIDELVMAGHQQFHFIVISDGGAHFLQVIHDDGIACCLRPGIPNRKNE</sequence>
<dbReference type="EMBL" id="AAYH02000041">
    <property type="protein sequence ID" value="EDO54664.1"/>
    <property type="molecule type" value="Genomic_DNA"/>
</dbReference>
<keyword evidence="2" id="KW-1185">Reference proteome</keyword>
<gene>
    <name evidence="1" type="ORF">BACUNI_01647</name>
</gene>